<evidence type="ECO:0000313" key="2">
    <source>
        <dbReference type="Proteomes" id="UP000279833"/>
    </source>
</evidence>
<dbReference type="WBParaSite" id="SCUD_0000327501-mRNA-1">
    <property type="protein sequence ID" value="SCUD_0000327501-mRNA-1"/>
    <property type="gene ID" value="SCUD_0000327501"/>
</dbReference>
<keyword evidence="2" id="KW-1185">Reference proteome</keyword>
<dbReference type="AlphaFoldDB" id="A0A183JKP4"/>
<proteinExistence type="predicted"/>
<sequence length="44" mass="5321">MIHQISLLINICRYILRTLRWTNIMRCITMCTGKITIRVCFYIT</sequence>
<gene>
    <name evidence="1" type="ORF">SCUD_LOCUS3275</name>
</gene>
<dbReference type="Proteomes" id="UP000279833">
    <property type="component" value="Unassembled WGS sequence"/>
</dbReference>
<organism evidence="3">
    <name type="scientific">Schistosoma curassoni</name>
    <dbReference type="NCBI Taxonomy" id="6186"/>
    <lineage>
        <taxon>Eukaryota</taxon>
        <taxon>Metazoa</taxon>
        <taxon>Spiralia</taxon>
        <taxon>Lophotrochozoa</taxon>
        <taxon>Platyhelminthes</taxon>
        <taxon>Trematoda</taxon>
        <taxon>Digenea</taxon>
        <taxon>Strigeidida</taxon>
        <taxon>Schistosomatoidea</taxon>
        <taxon>Schistosomatidae</taxon>
        <taxon>Schistosoma</taxon>
    </lineage>
</organism>
<reference evidence="1 2" key="2">
    <citation type="submission" date="2018-11" db="EMBL/GenBank/DDBJ databases">
        <authorList>
            <consortium name="Pathogen Informatics"/>
        </authorList>
    </citation>
    <scope>NUCLEOTIDE SEQUENCE [LARGE SCALE GENOMIC DNA]</scope>
    <source>
        <strain evidence="1">Dakar</strain>
        <strain evidence="2">Dakar, Senegal</strain>
    </source>
</reference>
<accession>A0A183JKP4</accession>
<protein>
    <submittedName>
        <fullName evidence="1 3">Uncharacterized protein</fullName>
    </submittedName>
</protein>
<reference evidence="3" key="1">
    <citation type="submission" date="2016-06" db="UniProtKB">
        <authorList>
            <consortium name="WormBaseParasite"/>
        </authorList>
    </citation>
    <scope>IDENTIFICATION</scope>
</reference>
<dbReference type="EMBL" id="UZAK01003619">
    <property type="protein sequence ID" value="VDO80608.1"/>
    <property type="molecule type" value="Genomic_DNA"/>
</dbReference>
<evidence type="ECO:0000313" key="3">
    <source>
        <dbReference type="WBParaSite" id="SCUD_0000327501-mRNA-1"/>
    </source>
</evidence>
<name>A0A183JKP4_9TREM</name>
<evidence type="ECO:0000313" key="1">
    <source>
        <dbReference type="EMBL" id="VDO80608.1"/>
    </source>
</evidence>